<comment type="cofactor">
    <cofactor evidence="5">
        <name>[2Fe-2S] cluster</name>
        <dbReference type="ChEBI" id="CHEBI:190135"/>
    </cofactor>
</comment>
<dbReference type="InterPro" id="IPR017941">
    <property type="entry name" value="Rieske_2Fe-2S"/>
</dbReference>
<keyword evidence="4" id="KW-0411">Iron-sulfur</keyword>
<dbReference type="Gene3D" id="2.102.10.10">
    <property type="entry name" value="Rieske [2Fe-2S] iron-sulphur domain"/>
    <property type="match status" value="1"/>
</dbReference>
<evidence type="ECO:0000259" key="7">
    <source>
        <dbReference type="PROSITE" id="PS51296"/>
    </source>
</evidence>
<evidence type="ECO:0000256" key="5">
    <source>
        <dbReference type="ARBA" id="ARBA00034078"/>
    </source>
</evidence>
<keyword evidence="1" id="KW-0001">2Fe-2S</keyword>
<dbReference type="RefSeq" id="WP_380891177.1">
    <property type="nucleotide sequence ID" value="NZ_JBHUDY010000002.1"/>
</dbReference>
<evidence type="ECO:0000256" key="2">
    <source>
        <dbReference type="ARBA" id="ARBA00022723"/>
    </source>
</evidence>
<organism evidence="8 9">
    <name type="scientific">Sphingomonas tabacisoli</name>
    <dbReference type="NCBI Taxonomy" id="2249466"/>
    <lineage>
        <taxon>Bacteria</taxon>
        <taxon>Pseudomonadati</taxon>
        <taxon>Pseudomonadota</taxon>
        <taxon>Alphaproteobacteria</taxon>
        <taxon>Sphingomonadales</taxon>
        <taxon>Sphingomonadaceae</taxon>
        <taxon>Sphingomonas</taxon>
    </lineage>
</organism>
<name>A0ABW4I7P6_9SPHN</name>
<comment type="caution">
    <text evidence="8">The sequence shown here is derived from an EMBL/GenBank/DDBJ whole genome shotgun (WGS) entry which is preliminary data.</text>
</comment>
<proteinExistence type="inferred from homology"/>
<evidence type="ECO:0000256" key="1">
    <source>
        <dbReference type="ARBA" id="ARBA00022714"/>
    </source>
</evidence>
<evidence type="ECO:0000256" key="3">
    <source>
        <dbReference type="ARBA" id="ARBA00023004"/>
    </source>
</evidence>
<protein>
    <submittedName>
        <fullName evidence="8">Rieske (2Fe-2S) protein</fullName>
    </submittedName>
</protein>
<gene>
    <name evidence="8" type="ORF">ACFSCW_15760</name>
</gene>
<evidence type="ECO:0000313" key="9">
    <source>
        <dbReference type="Proteomes" id="UP001597115"/>
    </source>
</evidence>
<accession>A0ABW4I7P6</accession>
<dbReference type="SUPFAM" id="SSF50022">
    <property type="entry name" value="ISP domain"/>
    <property type="match status" value="1"/>
</dbReference>
<evidence type="ECO:0000313" key="8">
    <source>
        <dbReference type="EMBL" id="MFD1613262.1"/>
    </source>
</evidence>
<reference evidence="9" key="1">
    <citation type="journal article" date="2019" name="Int. J. Syst. Evol. Microbiol.">
        <title>The Global Catalogue of Microorganisms (GCM) 10K type strain sequencing project: providing services to taxonomists for standard genome sequencing and annotation.</title>
        <authorList>
            <consortium name="The Broad Institute Genomics Platform"/>
            <consortium name="The Broad Institute Genome Sequencing Center for Infectious Disease"/>
            <person name="Wu L."/>
            <person name="Ma J."/>
        </authorList>
    </citation>
    <scope>NUCLEOTIDE SEQUENCE [LARGE SCALE GENOMIC DNA]</scope>
    <source>
        <strain evidence="9">CGMCC 1.16275</strain>
    </source>
</reference>
<dbReference type="Pfam" id="PF00355">
    <property type="entry name" value="Rieske"/>
    <property type="match status" value="1"/>
</dbReference>
<keyword evidence="9" id="KW-1185">Reference proteome</keyword>
<comment type="similarity">
    <text evidence="6">Belongs to the bacterial ring-hydroxylating dioxygenase ferredoxin component family.</text>
</comment>
<keyword evidence="3" id="KW-0408">Iron</keyword>
<feature type="domain" description="Rieske" evidence="7">
    <location>
        <begin position="5"/>
        <end position="100"/>
    </location>
</feature>
<dbReference type="Proteomes" id="UP001597115">
    <property type="component" value="Unassembled WGS sequence"/>
</dbReference>
<dbReference type="EMBL" id="JBHUDY010000002">
    <property type="protein sequence ID" value="MFD1613262.1"/>
    <property type="molecule type" value="Genomic_DNA"/>
</dbReference>
<evidence type="ECO:0000256" key="6">
    <source>
        <dbReference type="ARBA" id="ARBA00038001"/>
    </source>
</evidence>
<keyword evidence="2" id="KW-0479">Metal-binding</keyword>
<sequence>MADYRFAAHLSDLPEEGIASSVLDGQEILVCRSGGEVFAVENVCSHAGQPLAGGRVRNGWIMCPFHGARFDLETGQPLGPPAECPIRTYPVRIFGDAVEVDIGPD</sequence>
<dbReference type="PANTHER" id="PTHR21496:SF0">
    <property type="entry name" value="RIESKE DOMAIN-CONTAINING PROTEIN"/>
    <property type="match status" value="1"/>
</dbReference>
<dbReference type="PANTHER" id="PTHR21496">
    <property type="entry name" value="FERREDOXIN-RELATED"/>
    <property type="match status" value="1"/>
</dbReference>
<dbReference type="PROSITE" id="PS51296">
    <property type="entry name" value="RIESKE"/>
    <property type="match status" value="1"/>
</dbReference>
<evidence type="ECO:0000256" key="4">
    <source>
        <dbReference type="ARBA" id="ARBA00023014"/>
    </source>
</evidence>
<dbReference type="InterPro" id="IPR036922">
    <property type="entry name" value="Rieske_2Fe-2S_sf"/>
</dbReference>
<dbReference type="CDD" id="cd03528">
    <property type="entry name" value="Rieske_RO_ferredoxin"/>
    <property type="match status" value="1"/>
</dbReference>